<keyword evidence="5 12" id="KW-0436">Ligase</keyword>
<keyword evidence="10 12" id="KW-0648">Protein biosynthesis</keyword>
<dbReference type="Proteomes" id="UP000608579">
    <property type="component" value="Unassembled WGS sequence"/>
</dbReference>
<dbReference type="InterPro" id="IPR041616">
    <property type="entry name" value="PheRS_beta_core"/>
</dbReference>
<evidence type="ECO:0000256" key="5">
    <source>
        <dbReference type="ARBA" id="ARBA00022598"/>
    </source>
</evidence>
<protein>
    <recommendedName>
        <fullName evidence="12">Phenylalanine--tRNA ligase beta subunit</fullName>
        <ecNumber evidence="12">6.1.1.20</ecNumber>
    </recommendedName>
    <alternativeName>
        <fullName evidence="12">Phenylalanyl-tRNA synthetase beta subunit</fullName>
        <shortName evidence="12">PheRS</shortName>
    </alternativeName>
</protein>
<evidence type="ECO:0000256" key="9">
    <source>
        <dbReference type="ARBA" id="ARBA00022842"/>
    </source>
</evidence>
<dbReference type="EMBL" id="DQVM01000008">
    <property type="protein sequence ID" value="HIQ29000.1"/>
    <property type="molecule type" value="Genomic_DNA"/>
</dbReference>
<dbReference type="InterPro" id="IPR004531">
    <property type="entry name" value="Phe-tRNA-synth_IIc_bsu_arc_euk"/>
</dbReference>
<comment type="subcellular location">
    <subcellularLocation>
        <location evidence="2 12">Cytoplasm</location>
    </subcellularLocation>
</comment>
<dbReference type="SUPFAM" id="SSF55681">
    <property type="entry name" value="Class II aaRS and biotin synthetases"/>
    <property type="match status" value="1"/>
</dbReference>
<dbReference type="GO" id="GO:0003723">
    <property type="term" value="F:RNA binding"/>
    <property type="evidence" value="ECO:0007669"/>
    <property type="project" value="InterPro"/>
</dbReference>
<dbReference type="GO" id="GO:0000287">
    <property type="term" value="F:magnesium ion binding"/>
    <property type="evidence" value="ECO:0007669"/>
    <property type="project" value="InterPro"/>
</dbReference>
<dbReference type="Gene3D" id="3.30.56.10">
    <property type="match status" value="2"/>
</dbReference>
<dbReference type="EC" id="6.1.1.20" evidence="12"/>
<keyword evidence="7 12" id="KW-0547">Nucleotide-binding</keyword>
<evidence type="ECO:0000313" key="15">
    <source>
        <dbReference type="Proteomes" id="UP000608579"/>
    </source>
</evidence>
<evidence type="ECO:0000256" key="1">
    <source>
        <dbReference type="ARBA" id="ARBA00001946"/>
    </source>
</evidence>
<dbReference type="PROSITE" id="PS51483">
    <property type="entry name" value="B5"/>
    <property type="match status" value="1"/>
</dbReference>
<dbReference type="SMART" id="SM00874">
    <property type="entry name" value="B5"/>
    <property type="match status" value="2"/>
</dbReference>
<keyword evidence="11 12" id="KW-0030">Aminoacyl-tRNA synthetase</keyword>
<proteinExistence type="inferred from homology"/>
<feature type="binding site" evidence="12">
    <location>
        <position position="335"/>
    </location>
    <ligand>
        <name>Mg(2+)</name>
        <dbReference type="ChEBI" id="CHEBI:18420"/>
        <note>shared with alpha subunit</note>
    </ligand>
</feature>
<dbReference type="PANTHER" id="PTHR10947">
    <property type="entry name" value="PHENYLALANYL-TRNA SYNTHETASE BETA CHAIN AND LEUCINE-RICH REPEAT-CONTAINING PROTEIN 47"/>
    <property type="match status" value="1"/>
</dbReference>
<dbReference type="GO" id="GO:0005524">
    <property type="term" value="F:ATP binding"/>
    <property type="evidence" value="ECO:0007669"/>
    <property type="project" value="UniProtKB-UniRule"/>
</dbReference>
<comment type="caution">
    <text evidence="14">The sequence shown here is derived from an EMBL/GenBank/DDBJ whole genome shotgun (WGS) entry which is preliminary data.</text>
</comment>
<keyword evidence="9 12" id="KW-0460">Magnesium</keyword>
<organism evidence="14 15">
    <name type="scientific">Caldiarchaeum subterraneum</name>
    <dbReference type="NCBI Taxonomy" id="311458"/>
    <lineage>
        <taxon>Archaea</taxon>
        <taxon>Nitrososphaerota</taxon>
        <taxon>Candidatus Caldarchaeales</taxon>
        <taxon>Candidatus Caldarchaeaceae</taxon>
        <taxon>Candidatus Caldarchaeum</taxon>
    </lineage>
</organism>
<dbReference type="InterPro" id="IPR009061">
    <property type="entry name" value="DNA-bd_dom_put_sf"/>
</dbReference>
<dbReference type="FunFam" id="3.50.40.10:FF:000003">
    <property type="entry name" value="Phenylalanine--tRNA ligase beta subunit"/>
    <property type="match status" value="1"/>
</dbReference>
<dbReference type="AlphaFoldDB" id="A0A833EBN2"/>
<sequence length="553" mass="61308">MPIVNVKLSKLERLLGRRLAPEEAAEALARLGLGIEEITADAVKAEYNPNRPDFSSLYGIARALQGVYGVKTGAPKYRIARPKVIVTADRSVEGVRPFIVCGVVRGVSLDEDDLEDLITMQEDLHWILGRGRRKVAIGLHNLDSVEPPFIYKATKPDETPFIPLKATAPMTPREILERHEIGSKYAHLLSGYGEYPVIVDARGDVLSMPPIINSSRTELKPGVRNVFIDVTGTDWEKVNQALNILVAALVDAGGRAEGVILRYPNRRYVTPSMREGRIAVKRSYVNSLLGLSLQDGEIARLLKAMRLDAKAGKGVVKVSYPAYRVDIMHPVDLVEEVAIAYGYGNMELEPPPTLTFGSLLPDTYVSELLRDAMIGMGYTEVFNTLLTNENNQYAKMLAPEEPRVKLLNPATREYTMIRTWIIPDLLRNLADNQRNLYPQRIFEIGDVVKPDLTKPEKAVRLLHLAAASCHGEAGFNDVKSLAEELARVMELEINIQPAEHPSFIPGRTARLTTAGGEEIGLMGEIHPQVLENHGLPMPAAALEIKLWRIYQLA</sequence>
<dbReference type="SUPFAM" id="SSF46955">
    <property type="entry name" value="Putative DNA-binding domain"/>
    <property type="match status" value="2"/>
</dbReference>
<name>A0A833EBN2_CALS0</name>
<dbReference type="InterPro" id="IPR022918">
    <property type="entry name" value="Phe_tRNA_ligase_beta2_arc"/>
</dbReference>
<feature type="domain" description="B5" evidence="13">
    <location>
        <begin position="273"/>
        <end position="348"/>
    </location>
</feature>
<dbReference type="InterPro" id="IPR045060">
    <property type="entry name" value="Phe-tRNA-ligase_IIc_bsu"/>
</dbReference>
<feature type="binding site" evidence="12">
    <location>
        <position position="336"/>
    </location>
    <ligand>
        <name>Mg(2+)</name>
        <dbReference type="ChEBI" id="CHEBI:18420"/>
        <note>shared with alpha subunit</note>
    </ligand>
</feature>
<keyword evidence="6 12" id="KW-0479">Metal-binding</keyword>
<keyword evidence="8 12" id="KW-0067">ATP-binding</keyword>
<evidence type="ECO:0000259" key="13">
    <source>
        <dbReference type="PROSITE" id="PS51483"/>
    </source>
</evidence>
<dbReference type="Pfam" id="PF17759">
    <property type="entry name" value="tRNA_synthFbeta"/>
    <property type="match status" value="1"/>
</dbReference>
<evidence type="ECO:0000256" key="2">
    <source>
        <dbReference type="ARBA" id="ARBA00004496"/>
    </source>
</evidence>
<evidence type="ECO:0000256" key="10">
    <source>
        <dbReference type="ARBA" id="ARBA00022917"/>
    </source>
</evidence>
<feature type="binding site" evidence="12">
    <location>
        <position position="326"/>
    </location>
    <ligand>
        <name>Mg(2+)</name>
        <dbReference type="ChEBI" id="CHEBI:18420"/>
        <note>shared with alpha subunit</note>
    </ligand>
</feature>
<dbReference type="HAMAP" id="MF_00284">
    <property type="entry name" value="Phe_tRNA_synth_beta2"/>
    <property type="match status" value="1"/>
</dbReference>
<evidence type="ECO:0000256" key="3">
    <source>
        <dbReference type="ARBA" id="ARBA00007438"/>
    </source>
</evidence>
<evidence type="ECO:0000313" key="14">
    <source>
        <dbReference type="EMBL" id="HIQ29000.1"/>
    </source>
</evidence>
<evidence type="ECO:0000256" key="4">
    <source>
        <dbReference type="ARBA" id="ARBA00022490"/>
    </source>
</evidence>
<dbReference type="GO" id="GO:0006432">
    <property type="term" value="P:phenylalanyl-tRNA aminoacylation"/>
    <property type="evidence" value="ECO:0007669"/>
    <property type="project" value="UniProtKB-UniRule"/>
</dbReference>
<keyword evidence="4 12" id="KW-0963">Cytoplasm</keyword>
<dbReference type="InterPro" id="IPR005146">
    <property type="entry name" value="B3/B4_tRNA-bd"/>
</dbReference>
<dbReference type="SMART" id="SM00873">
    <property type="entry name" value="B3_4"/>
    <property type="match status" value="1"/>
</dbReference>
<comment type="similarity">
    <text evidence="3 12">Belongs to the phenylalanyl-tRNA synthetase beta subunit family. Type 2 subfamily.</text>
</comment>
<dbReference type="CDD" id="cd00769">
    <property type="entry name" value="PheRS_beta_core"/>
    <property type="match status" value="1"/>
</dbReference>
<evidence type="ECO:0000256" key="7">
    <source>
        <dbReference type="ARBA" id="ARBA00022741"/>
    </source>
</evidence>
<accession>A0A833EBN2</accession>
<reference evidence="14" key="1">
    <citation type="journal article" date="2020" name="ISME J.">
        <title>Gammaproteobacteria mediating utilization of methyl-, sulfur- and petroleum organic compounds in deep ocean hydrothermal plumes.</title>
        <authorList>
            <person name="Zhou Z."/>
            <person name="Liu Y."/>
            <person name="Pan J."/>
            <person name="Cron B.R."/>
            <person name="Toner B.M."/>
            <person name="Anantharaman K."/>
            <person name="Breier J.A."/>
            <person name="Dick G.J."/>
            <person name="Li M."/>
        </authorList>
    </citation>
    <scope>NUCLEOTIDE SEQUENCE</scope>
    <source>
        <strain evidence="14">SZUA-1515</strain>
    </source>
</reference>
<comment type="subunit">
    <text evidence="12">Tetramer of two alpha and two beta subunits.</text>
</comment>
<feature type="binding site" evidence="12">
    <location>
        <position position="332"/>
    </location>
    <ligand>
        <name>Mg(2+)</name>
        <dbReference type="ChEBI" id="CHEBI:18420"/>
        <note>shared with alpha subunit</note>
    </ligand>
</feature>
<dbReference type="Gene3D" id="3.50.40.10">
    <property type="entry name" value="Phenylalanyl-trna Synthetase, Chain B, domain 3"/>
    <property type="match status" value="1"/>
</dbReference>
<dbReference type="Pfam" id="PF03484">
    <property type="entry name" value="B5"/>
    <property type="match status" value="1"/>
</dbReference>
<gene>
    <name evidence="12" type="primary">pheT</name>
    <name evidence="14" type="ORF">EYH45_00375</name>
</gene>
<evidence type="ECO:0000256" key="12">
    <source>
        <dbReference type="HAMAP-Rule" id="MF_00284"/>
    </source>
</evidence>
<dbReference type="InterPro" id="IPR045864">
    <property type="entry name" value="aa-tRNA-synth_II/BPL/LPL"/>
</dbReference>
<dbReference type="PANTHER" id="PTHR10947:SF0">
    <property type="entry name" value="PHENYLALANINE--TRNA LIGASE BETA SUBUNIT"/>
    <property type="match status" value="1"/>
</dbReference>
<evidence type="ECO:0000256" key="11">
    <source>
        <dbReference type="ARBA" id="ARBA00023146"/>
    </source>
</evidence>
<comment type="cofactor">
    <cofactor evidence="1 12">
        <name>Mg(2+)</name>
        <dbReference type="ChEBI" id="CHEBI:18420"/>
    </cofactor>
</comment>
<evidence type="ECO:0000256" key="6">
    <source>
        <dbReference type="ARBA" id="ARBA00022723"/>
    </source>
</evidence>
<evidence type="ECO:0000256" key="8">
    <source>
        <dbReference type="ARBA" id="ARBA00022840"/>
    </source>
</evidence>
<dbReference type="InterPro" id="IPR005147">
    <property type="entry name" value="tRNA_synthase_B5-dom"/>
</dbReference>
<dbReference type="GO" id="GO:0009328">
    <property type="term" value="C:phenylalanine-tRNA ligase complex"/>
    <property type="evidence" value="ECO:0007669"/>
    <property type="project" value="TreeGrafter"/>
</dbReference>
<dbReference type="InterPro" id="IPR020825">
    <property type="entry name" value="Phe-tRNA_synthase-like_B3/B4"/>
</dbReference>
<dbReference type="NCBIfam" id="TIGR00471">
    <property type="entry name" value="pheT_arch"/>
    <property type="match status" value="1"/>
</dbReference>
<dbReference type="GO" id="GO:0004826">
    <property type="term" value="F:phenylalanine-tRNA ligase activity"/>
    <property type="evidence" value="ECO:0007669"/>
    <property type="project" value="UniProtKB-UniRule"/>
</dbReference>
<comment type="catalytic activity">
    <reaction evidence="12">
        <text>tRNA(Phe) + L-phenylalanine + ATP = L-phenylalanyl-tRNA(Phe) + AMP + diphosphate + H(+)</text>
        <dbReference type="Rhea" id="RHEA:19413"/>
        <dbReference type="Rhea" id="RHEA-COMP:9668"/>
        <dbReference type="Rhea" id="RHEA-COMP:9699"/>
        <dbReference type="ChEBI" id="CHEBI:15378"/>
        <dbReference type="ChEBI" id="CHEBI:30616"/>
        <dbReference type="ChEBI" id="CHEBI:33019"/>
        <dbReference type="ChEBI" id="CHEBI:58095"/>
        <dbReference type="ChEBI" id="CHEBI:78442"/>
        <dbReference type="ChEBI" id="CHEBI:78531"/>
        <dbReference type="ChEBI" id="CHEBI:456215"/>
        <dbReference type="EC" id="6.1.1.20"/>
    </reaction>
</comment>
<dbReference type="Gene3D" id="3.30.930.10">
    <property type="entry name" value="Bira Bifunctional Protein, Domain 2"/>
    <property type="match status" value="1"/>
</dbReference>